<dbReference type="PROSITE" id="PS01124">
    <property type="entry name" value="HTH_ARAC_FAMILY_2"/>
    <property type="match status" value="1"/>
</dbReference>
<name>A0A841T0T8_9BACL</name>
<dbReference type="Proteomes" id="UP000535838">
    <property type="component" value="Unassembled WGS sequence"/>
</dbReference>
<dbReference type="Gene3D" id="1.10.10.60">
    <property type="entry name" value="Homeodomain-like"/>
    <property type="match status" value="2"/>
</dbReference>
<feature type="domain" description="Response regulatory" evidence="6">
    <location>
        <begin position="3"/>
        <end position="120"/>
    </location>
</feature>
<dbReference type="Gene3D" id="3.40.50.2300">
    <property type="match status" value="1"/>
</dbReference>
<dbReference type="InterPro" id="IPR018062">
    <property type="entry name" value="HTH_AraC-typ_CS"/>
</dbReference>
<keyword evidence="1" id="KW-0805">Transcription regulation</keyword>
<dbReference type="SUPFAM" id="SSF52172">
    <property type="entry name" value="CheY-like"/>
    <property type="match status" value="1"/>
</dbReference>
<keyword evidence="3" id="KW-0804">Transcription</keyword>
<dbReference type="Pfam" id="PF12833">
    <property type="entry name" value="HTH_18"/>
    <property type="match status" value="1"/>
</dbReference>
<reference evidence="7 8" key="1">
    <citation type="submission" date="2020-08" db="EMBL/GenBank/DDBJ databases">
        <title>Cohnella phylogeny.</title>
        <authorList>
            <person name="Dunlap C."/>
        </authorList>
    </citation>
    <scope>NUCLEOTIDE SEQUENCE [LARGE SCALE GENOMIC DNA]</scope>
    <source>
        <strain evidence="7 8">DSM 25241</strain>
    </source>
</reference>
<dbReference type="PRINTS" id="PR00032">
    <property type="entry name" value="HTHARAC"/>
</dbReference>
<evidence type="ECO:0000256" key="4">
    <source>
        <dbReference type="PROSITE-ProRule" id="PRU00169"/>
    </source>
</evidence>
<dbReference type="AlphaFoldDB" id="A0A841T0T8"/>
<dbReference type="Pfam" id="PF00072">
    <property type="entry name" value="Response_reg"/>
    <property type="match status" value="1"/>
</dbReference>
<keyword evidence="2" id="KW-0238">DNA-binding</keyword>
<evidence type="ECO:0000259" key="6">
    <source>
        <dbReference type="PROSITE" id="PS50110"/>
    </source>
</evidence>
<dbReference type="RefSeq" id="WP_185119900.1">
    <property type="nucleotide sequence ID" value="NZ_JACJVQ010000007.1"/>
</dbReference>
<dbReference type="PANTHER" id="PTHR43280">
    <property type="entry name" value="ARAC-FAMILY TRANSCRIPTIONAL REGULATOR"/>
    <property type="match status" value="1"/>
</dbReference>
<evidence type="ECO:0000313" key="8">
    <source>
        <dbReference type="Proteomes" id="UP000535838"/>
    </source>
</evidence>
<dbReference type="EMBL" id="JACJVQ010000007">
    <property type="protein sequence ID" value="MBB6634671.1"/>
    <property type="molecule type" value="Genomic_DNA"/>
</dbReference>
<keyword evidence="8" id="KW-1185">Reference proteome</keyword>
<dbReference type="SMART" id="SM00448">
    <property type="entry name" value="REC"/>
    <property type="match status" value="1"/>
</dbReference>
<gene>
    <name evidence="7" type="ORF">H7B67_11165</name>
</gene>
<evidence type="ECO:0000259" key="5">
    <source>
        <dbReference type="PROSITE" id="PS01124"/>
    </source>
</evidence>
<dbReference type="PROSITE" id="PS50110">
    <property type="entry name" value="RESPONSE_REGULATORY"/>
    <property type="match status" value="1"/>
</dbReference>
<proteinExistence type="predicted"/>
<sequence length="537" mass="61698">MMKVMLIDDDVPMLEYEAHLLGALDLELRLVASASGSAQALEDFHATLPDLVIIDIGLPGMDGFELAEAFRITKPEVRLIFLTCYEDFQYSKRAFQLEADDYLIKDELSLEQLKGSLLKAMSRFRSREELLEHFSFRQTVERNKEVLLQSLLKQMLSPGTDAADTLSLSERLGISWKLPYFRQGFIHIDAASLIERYSYEDVRLIHFAANNIAMELSAEHKAITPILTPESGIYLIWNVSEPDASYQPLIEFMESVRAKVDHYLKVKAKGFYSEETVLLQHFDTVYKKLNECRDDRFYESNPDDGAVAAVGPRAAFRPMTERGWEKERHMLSLALEEGNAAWIDMAMNPWIQHIAAERLLPRLVKDICNDLVRQMVFESNGVAESRFFVLLEQAVHVDEAARLTKRELRNLWRQHTLTPVPAQGKDVRLQAIDRYLEEHVDRMITSVDMADHLHLNASYFSRYFKKLAGVNFTDYVNQFKMNMAIAMLCRQNETVENVAYALGFSDRAYFSKVFKKYSGKSPSEYKNQMNACGETAE</sequence>
<dbReference type="InterPro" id="IPR018060">
    <property type="entry name" value="HTH_AraC"/>
</dbReference>
<dbReference type="PROSITE" id="PS00041">
    <property type="entry name" value="HTH_ARAC_FAMILY_1"/>
    <property type="match status" value="1"/>
</dbReference>
<feature type="domain" description="HTH araC/xylS-type" evidence="5">
    <location>
        <begin position="430"/>
        <end position="528"/>
    </location>
</feature>
<evidence type="ECO:0000256" key="2">
    <source>
        <dbReference type="ARBA" id="ARBA00023125"/>
    </source>
</evidence>
<comment type="caution">
    <text evidence="7">The sequence shown here is derived from an EMBL/GenBank/DDBJ whole genome shotgun (WGS) entry which is preliminary data.</text>
</comment>
<dbReference type="PANTHER" id="PTHR43280:SF2">
    <property type="entry name" value="HTH-TYPE TRANSCRIPTIONAL REGULATOR EXSA"/>
    <property type="match status" value="1"/>
</dbReference>
<dbReference type="InterPro" id="IPR020449">
    <property type="entry name" value="Tscrpt_reg_AraC-type_HTH"/>
</dbReference>
<organism evidence="7 8">
    <name type="scientific">Cohnella thailandensis</name>
    <dbReference type="NCBI Taxonomy" id="557557"/>
    <lineage>
        <taxon>Bacteria</taxon>
        <taxon>Bacillati</taxon>
        <taxon>Bacillota</taxon>
        <taxon>Bacilli</taxon>
        <taxon>Bacillales</taxon>
        <taxon>Paenibacillaceae</taxon>
        <taxon>Cohnella</taxon>
    </lineage>
</organism>
<keyword evidence="4" id="KW-0597">Phosphoprotein</keyword>
<dbReference type="GO" id="GO:0043565">
    <property type="term" value="F:sequence-specific DNA binding"/>
    <property type="evidence" value="ECO:0007669"/>
    <property type="project" value="InterPro"/>
</dbReference>
<evidence type="ECO:0000313" key="7">
    <source>
        <dbReference type="EMBL" id="MBB6634671.1"/>
    </source>
</evidence>
<dbReference type="InterPro" id="IPR011006">
    <property type="entry name" value="CheY-like_superfamily"/>
</dbReference>
<dbReference type="SMART" id="SM00342">
    <property type="entry name" value="HTH_ARAC"/>
    <property type="match status" value="1"/>
</dbReference>
<feature type="modified residue" description="4-aspartylphosphate" evidence="4">
    <location>
        <position position="55"/>
    </location>
</feature>
<dbReference type="GO" id="GO:0003700">
    <property type="term" value="F:DNA-binding transcription factor activity"/>
    <property type="evidence" value="ECO:0007669"/>
    <property type="project" value="InterPro"/>
</dbReference>
<dbReference type="GO" id="GO:0000160">
    <property type="term" value="P:phosphorelay signal transduction system"/>
    <property type="evidence" value="ECO:0007669"/>
    <property type="project" value="InterPro"/>
</dbReference>
<dbReference type="SUPFAM" id="SSF46689">
    <property type="entry name" value="Homeodomain-like"/>
    <property type="match status" value="2"/>
</dbReference>
<evidence type="ECO:0000256" key="3">
    <source>
        <dbReference type="ARBA" id="ARBA00023163"/>
    </source>
</evidence>
<protein>
    <submittedName>
        <fullName evidence="7">Helix-turn-helix domain-containing protein</fullName>
    </submittedName>
</protein>
<dbReference type="InterPro" id="IPR009057">
    <property type="entry name" value="Homeodomain-like_sf"/>
</dbReference>
<accession>A0A841T0T8</accession>
<evidence type="ECO:0000256" key="1">
    <source>
        <dbReference type="ARBA" id="ARBA00023015"/>
    </source>
</evidence>
<dbReference type="InterPro" id="IPR001789">
    <property type="entry name" value="Sig_transdc_resp-reg_receiver"/>
</dbReference>